<proteinExistence type="inferred from homology"/>
<feature type="domain" description="Pyridoxine 5'-phosphate oxidase dimerisation C-terminal" evidence="9">
    <location>
        <begin position="172"/>
        <end position="212"/>
    </location>
</feature>
<feature type="binding site" evidence="5 7">
    <location>
        <position position="84"/>
    </location>
    <ligand>
        <name>FMN</name>
        <dbReference type="ChEBI" id="CHEBI:58210"/>
    </ligand>
</feature>
<feature type="binding site" evidence="5 7">
    <location>
        <begin position="141"/>
        <end position="142"/>
    </location>
    <ligand>
        <name>FMN</name>
        <dbReference type="ChEBI" id="CHEBI:58210"/>
    </ligand>
</feature>
<dbReference type="InterPro" id="IPR019576">
    <property type="entry name" value="Pyridoxamine_oxidase_dimer_C"/>
</dbReference>
<dbReference type="InterPro" id="IPR011576">
    <property type="entry name" value="Pyridox_Oxase_N"/>
</dbReference>
<dbReference type="EMBL" id="QQWG01000007">
    <property type="protein sequence ID" value="RRG21836.1"/>
    <property type="molecule type" value="Genomic_DNA"/>
</dbReference>
<comment type="pathway">
    <text evidence="5">Cofactor metabolism; pyridoxal 5'-phosphate salvage; pyridoxal 5'-phosphate from pyridoxamine 5'-phosphate: step 1/1.</text>
</comment>
<dbReference type="GO" id="GO:0008615">
    <property type="term" value="P:pyridoxine biosynthetic process"/>
    <property type="evidence" value="ECO:0007669"/>
    <property type="project" value="UniProtKB-UniRule"/>
</dbReference>
<evidence type="ECO:0000256" key="4">
    <source>
        <dbReference type="ARBA" id="ARBA00023002"/>
    </source>
</evidence>
<evidence type="ECO:0000256" key="2">
    <source>
        <dbReference type="ARBA" id="ARBA00022630"/>
    </source>
</evidence>
<name>A0A425Y1Y6_9BACT</name>
<dbReference type="InterPro" id="IPR000659">
    <property type="entry name" value="Pyridox_Oxase"/>
</dbReference>
<comment type="similarity">
    <text evidence="1 5">Belongs to the pyridoxamine 5'-phosphate oxidase family.</text>
</comment>
<comment type="cofactor">
    <cofactor evidence="5 7">
        <name>FMN</name>
        <dbReference type="ChEBI" id="CHEBI:58210"/>
    </cofactor>
    <text evidence="5 7">Binds 1 FMN per subunit.</text>
</comment>
<organism evidence="10 11">
    <name type="scientific">Ancylomarina euxinus</name>
    <dbReference type="NCBI Taxonomy" id="2283627"/>
    <lineage>
        <taxon>Bacteria</taxon>
        <taxon>Pseudomonadati</taxon>
        <taxon>Bacteroidota</taxon>
        <taxon>Bacteroidia</taxon>
        <taxon>Marinilabiliales</taxon>
        <taxon>Marinifilaceae</taxon>
        <taxon>Ancylomarina</taxon>
    </lineage>
</organism>
<feature type="binding site" evidence="6">
    <location>
        <begin position="9"/>
        <end position="12"/>
    </location>
    <ligand>
        <name>substrate</name>
    </ligand>
</feature>
<feature type="binding site" evidence="5 7">
    <location>
        <position position="106"/>
    </location>
    <ligand>
        <name>FMN</name>
        <dbReference type="ChEBI" id="CHEBI:58210"/>
    </ligand>
</feature>
<dbReference type="InterPro" id="IPR012349">
    <property type="entry name" value="Split_barrel_FMN-bd"/>
</dbReference>
<feature type="binding site" evidence="5 6">
    <location>
        <position position="132"/>
    </location>
    <ligand>
        <name>substrate</name>
    </ligand>
</feature>
<evidence type="ECO:0000313" key="11">
    <source>
        <dbReference type="Proteomes" id="UP000285794"/>
    </source>
</evidence>
<reference evidence="10 11" key="1">
    <citation type="submission" date="2018-07" db="EMBL/GenBank/DDBJ databases">
        <title>Draft genome sequence of Ancylomarina sp. M1P.</title>
        <authorList>
            <person name="Yadav S."/>
            <person name="Villanueva L."/>
            <person name="Damste J.S.S."/>
        </authorList>
    </citation>
    <scope>NUCLEOTIDE SEQUENCE [LARGE SCALE GENOMIC DNA]</scope>
    <source>
        <strain evidence="10 11">M1P</strain>
    </source>
</reference>
<feature type="binding site" evidence="5 7">
    <location>
        <begin position="77"/>
        <end position="78"/>
    </location>
    <ligand>
        <name>FMN</name>
        <dbReference type="ChEBI" id="CHEBI:58210"/>
    </ligand>
</feature>
<evidence type="ECO:0000259" key="8">
    <source>
        <dbReference type="Pfam" id="PF01243"/>
    </source>
</evidence>
<feature type="binding site" evidence="5 6">
    <location>
        <position position="124"/>
    </location>
    <ligand>
        <name>substrate</name>
    </ligand>
</feature>
<dbReference type="PANTHER" id="PTHR10851:SF0">
    <property type="entry name" value="PYRIDOXINE-5'-PHOSPHATE OXIDASE"/>
    <property type="match status" value="1"/>
</dbReference>
<dbReference type="PIRSF" id="PIRSF000190">
    <property type="entry name" value="Pyd_amn-ph_oxd"/>
    <property type="match status" value="1"/>
</dbReference>
<sequence>MQDDIQKKRHEYKLKQLNEQDVDQNPFIQFNAWFKMAMEANLPDANAMTLATVNSEGKPTARILLLKDYTDDGYCFFTNYTSRKGEDLKQNPYGAIVFFWPQLEKQIRIEGRIEKLKSEYSDQYFMARPMGSRRAAAVSPQSSILNNRTELEQAIEEHIIKYGEAFERPEFWGGYKLIPEKFEFWQGRENRLNDRIEYILKEHHWISHRLAP</sequence>
<dbReference type="OrthoDB" id="9780392at2"/>
<evidence type="ECO:0000256" key="6">
    <source>
        <dbReference type="PIRSR" id="PIRSR000190-1"/>
    </source>
</evidence>
<keyword evidence="3 5" id="KW-0288">FMN</keyword>
<comment type="caution">
    <text evidence="10">The sequence shown here is derived from an EMBL/GenBank/DDBJ whole genome shotgun (WGS) entry which is preliminary data.</text>
</comment>
<dbReference type="Gene3D" id="2.30.110.10">
    <property type="entry name" value="Electron Transport, Fmn-binding Protein, Chain A"/>
    <property type="match status" value="1"/>
</dbReference>
<dbReference type="PANTHER" id="PTHR10851">
    <property type="entry name" value="PYRIDOXINE-5-PHOSPHATE OXIDASE"/>
    <property type="match status" value="1"/>
</dbReference>
<keyword evidence="11" id="KW-1185">Reference proteome</keyword>
<evidence type="ECO:0000256" key="5">
    <source>
        <dbReference type="HAMAP-Rule" id="MF_01629"/>
    </source>
</evidence>
<dbReference type="Proteomes" id="UP000285794">
    <property type="component" value="Unassembled WGS sequence"/>
</dbReference>
<dbReference type="AlphaFoldDB" id="A0A425Y1Y6"/>
<comment type="subunit">
    <text evidence="5">Homodimer.</text>
</comment>
<keyword evidence="4 5" id="KW-0560">Oxidoreductase</keyword>
<dbReference type="PROSITE" id="PS01064">
    <property type="entry name" value="PYRIDOX_OXIDASE"/>
    <property type="match status" value="1"/>
</dbReference>
<dbReference type="RefSeq" id="WP_125030520.1">
    <property type="nucleotide sequence ID" value="NZ_JAPXVP010000007.1"/>
</dbReference>
<dbReference type="GO" id="GO:0010181">
    <property type="term" value="F:FMN binding"/>
    <property type="evidence" value="ECO:0007669"/>
    <property type="project" value="UniProtKB-UniRule"/>
</dbReference>
<feature type="binding site" evidence="5 6">
    <location>
        <position position="128"/>
    </location>
    <ligand>
        <name>substrate</name>
    </ligand>
</feature>
<dbReference type="InterPro" id="IPR019740">
    <property type="entry name" value="Pyridox_Oxase_CS"/>
</dbReference>
<dbReference type="NCBIfam" id="NF004231">
    <property type="entry name" value="PRK05679.1"/>
    <property type="match status" value="1"/>
</dbReference>
<evidence type="ECO:0000256" key="7">
    <source>
        <dbReference type="PIRSR" id="PIRSR000190-2"/>
    </source>
</evidence>
<keyword evidence="2 5" id="KW-0285">Flavoprotein</keyword>
<feature type="binding site" evidence="5 7">
    <location>
        <position position="185"/>
    </location>
    <ligand>
        <name>FMN</name>
        <dbReference type="ChEBI" id="CHEBI:58210"/>
    </ligand>
</feature>
<dbReference type="NCBIfam" id="TIGR00558">
    <property type="entry name" value="pdxH"/>
    <property type="match status" value="1"/>
</dbReference>
<evidence type="ECO:0000313" key="10">
    <source>
        <dbReference type="EMBL" id="RRG21836.1"/>
    </source>
</evidence>
<dbReference type="HAMAP" id="MF_01629">
    <property type="entry name" value="PdxH"/>
    <property type="match status" value="1"/>
</dbReference>
<comment type="pathway">
    <text evidence="5">Cofactor metabolism; pyridoxal 5'-phosphate salvage; pyridoxal 5'-phosphate from pyridoxine 5'-phosphate: step 1/1.</text>
</comment>
<feature type="binding site" evidence="5 6">
    <location>
        <position position="67"/>
    </location>
    <ligand>
        <name>substrate</name>
    </ligand>
</feature>
<dbReference type="GO" id="GO:0004733">
    <property type="term" value="F:pyridoxamine phosphate oxidase activity"/>
    <property type="evidence" value="ECO:0007669"/>
    <property type="project" value="UniProtKB-UniRule"/>
</dbReference>
<dbReference type="UniPathway" id="UPA01068">
    <property type="reaction ID" value="UER00304"/>
</dbReference>
<dbReference type="Pfam" id="PF10590">
    <property type="entry name" value="PNP_phzG_C"/>
    <property type="match status" value="1"/>
</dbReference>
<feature type="binding site" evidence="5 7">
    <location>
        <position position="83"/>
    </location>
    <ligand>
        <name>FMN</name>
        <dbReference type="ChEBI" id="CHEBI:58210"/>
    </ligand>
</feature>
<feature type="binding site" evidence="5 7">
    <location>
        <position position="195"/>
    </location>
    <ligand>
        <name>FMN</name>
        <dbReference type="ChEBI" id="CHEBI:58210"/>
    </ligand>
</feature>
<feature type="binding site" evidence="5 7">
    <location>
        <begin position="62"/>
        <end position="67"/>
    </location>
    <ligand>
        <name>FMN</name>
        <dbReference type="ChEBI" id="CHEBI:58210"/>
    </ligand>
</feature>
<gene>
    <name evidence="5 10" type="primary">pdxH</name>
    <name evidence="10" type="ORF">DWB61_08770</name>
</gene>
<evidence type="ECO:0000259" key="9">
    <source>
        <dbReference type="Pfam" id="PF10590"/>
    </source>
</evidence>
<dbReference type="EC" id="1.4.3.5" evidence="5"/>
<accession>A0A425Y1Y6</accession>
<protein>
    <recommendedName>
        <fullName evidence="5">Pyridoxine/pyridoxamine 5'-phosphate oxidase</fullName>
        <ecNumber evidence="5">1.4.3.5</ecNumber>
    </recommendedName>
    <alternativeName>
        <fullName evidence="5">PNP/PMP oxidase</fullName>
        <shortName evidence="5">PNPOx</shortName>
    </alternativeName>
    <alternativeName>
        <fullName evidence="5">Pyridoxal 5'-phosphate synthase</fullName>
    </alternativeName>
</protein>
<feature type="domain" description="Pyridoxamine 5'-phosphate oxidase N-terminal" evidence="8">
    <location>
        <begin position="37"/>
        <end position="157"/>
    </location>
</feature>
<keyword evidence="5" id="KW-0664">Pyridoxine biosynthesis</keyword>
<comment type="function">
    <text evidence="5">Catalyzes the oxidation of either pyridoxine 5'-phosphate (PNP) or pyridoxamine 5'-phosphate (PMP) into pyridoxal 5'-phosphate (PLP).</text>
</comment>
<dbReference type="SUPFAM" id="SSF50475">
    <property type="entry name" value="FMN-binding split barrel"/>
    <property type="match status" value="1"/>
</dbReference>
<comment type="catalytic activity">
    <reaction evidence="5">
        <text>pyridoxine 5'-phosphate + O2 = pyridoxal 5'-phosphate + H2O2</text>
        <dbReference type="Rhea" id="RHEA:15149"/>
        <dbReference type="ChEBI" id="CHEBI:15379"/>
        <dbReference type="ChEBI" id="CHEBI:16240"/>
        <dbReference type="ChEBI" id="CHEBI:58589"/>
        <dbReference type="ChEBI" id="CHEBI:597326"/>
        <dbReference type="EC" id="1.4.3.5"/>
    </reaction>
</comment>
<dbReference type="Pfam" id="PF01243">
    <property type="entry name" value="PNPOx_N"/>
    <property type="match status" value="1"/>
</dbReference>
<evidence type="ECO:0000256" key="1">
    <source>
        <dbReference type="ARBA" id="ARBA00007301"/>
    </source>
</evidence>
<comment type="catalytic activity">
    <reaction evidence="5">
        <text>pyridoxamine 5'-phosphate + O2 + H2O = pyridoxal 5'-phosphate + H2O2 + NH4(+)</text>
        <dbReference type="Rhea" id="RHEA:15817"/>
        <dbReference type="ChEBI" id="CHEBI:15377"/>
        <dbReference type="ChEBI" id="CHEBI:15379"/>
        <dbReference type="ChEBI" id="CHEBI:16240"/>
        <dbReference type="ChEBI" id="CHEBI:28938"/>
        <dbReference type="ChEBI" id="CHEBI:58451"/>
        <dbReference type="ChEBI" id="CHEBI:597326"/>
        <dbReference type="EC" id="1.4.3.5"/>
    </reaction>
</comment>
<feature type="binding site" evidence="5 6">
    <location>
        <begin position="191"/>
        <end position="193"/>
    </location>
    <ligand>
        <name>substrate</name>
    </ligand>
</feature>
<evidence type="ECO:0000256" key="3">
    <source>
        <dbReference type="ARBA" id="ARBA00022643"/>
    </source>
</evidence>